<dbReference type="OrthoDB" id="9792278at2"/>
<organism evidence="7 8">
    <name type="scientific">Marininema halotolerans</name>
    <dbReference type="NCBI Taxonomy" id="1155944"/>
    <lineage>
        <taxon>Bacteria</taxon>
        <taxon>Bacillati</taxon>
        <taxon>Bacillota</taxon>
        <taxon>Bacilli</taxon>
        <taxon>Bacillales</taxon>
        <taxon>Thermoactinomycetaceae</taxon>
        <taxon>Marininema</taxon>
    </lineage>
</organism>
<dbReference type="PANTHER" id="PTHR46832">
    <property type="entry name" value="5'-METHYLTHIOADENOSINE/S-ADENOSYLHOMOCYSTEINE NUCLEOSIDASE"/>
    <property type="match status" value="1"/>
</dbReference>
<evidence type="ECO:0000256" key="1">
    <source>
        <dbReference type="ARBA" id="ARBA00004945"/>
    </source>
</evidence>
<keyword evidence="8" id="KW-1185">Reference proteome</keyword>
<proteinExistence type="predicted"/>
<dbReference type="CDD" id="cd09008">
    <property type="entry name" value="MTAN"/>
    <property type="match status" value="1"/>
</dbReference>
<evidence type="ECO:0000259" key="6">
    <source>
        <dbReference type="Pfam" id="PF01048"/>
    </source>
</evidence>
<evidence type="ECO:0000256" key="4">
    <source>
        <dbReference type="ARBA" id="ARBA00022801"/>
    </source>
</evidence>
<evidence type="ECO:0000313" key="8">
    <source>
        <dbReference type="Proteomes" id="UP000198660"/>
    </source>
</evidence>
<name>A0A1I6U981_9BACL</name>
<keyword evidence="5" id="KW-0486">Methionine biosynthesis</keyword>
<dbReference type="EMBL" id="FPAA01000014">
    <property type="protein sequence ID" value="SFS98000.1"/>
    <property type="molecule type" value="Genomic_DNA"/>
</dbReference>
<dbReference type="GO" id="GO:0008782">
    <property type="term" value="F:adenosylhomocysteine nucleosidase activity"/>
    <property type="evidence" value="ECO:0007669"/>
    <property type="project" value="UniProtKB-EC"/>
</dbReference>
<keyword evidence="4" id="KW-0378">Hydrolase</keyword>
<dbReference type="GO" id="GO:0019284">
    <property type="term" value="P:L-methionine salvage from S-adenosylmethionine"/>
    <property type="evidence" value="ECO:0007669"/>
    <property type="project" value="TreeGrafter"/>
</dbReference>
<reference evidence="8" key="1">
    <citation type="submission" date="2016-10" db="EMBL/GenBank/DDBJ databases">
        <authorList>
            <person name="Varghese N."/>
            <person name="Submissions S."/>
        </authorList>
    </citation>
    <scope>NUCLEOTIDE SEQUENCE [LARGE SCALE GENOMIC DNA]</scope>
    <source>
        <strain evidence="8">DSM 45789</strain>
    </source>
</reference>
<dbReference type="InterPro" id="IPR000845">
    <property type="entry name" value="Nucleoside_phosphorylase_d"/>
</dbReference>
<dbReference type="GO" id="GO:0005829">
    <property type="term" value="C:cytosol"/>
    <property type="evidence" value="ECO:0007669"/>
    <property type="project" value="TreeGrafter"/>
</dbReference>
<evidence type="ECO:0000256" key="5">
    <source>
        <dbReference type="ARBA" id="ARBA00023167"/>
    </source>
</evidence>
<dbReference type="AlphaFoldDB" id="A0A1I6U981"/>
<dbReference type="UniPathway" id="UPA00904">
    <property type="reaction ID" value="UER00871"/>
</dbReference>
<protein>
    <recommendedName>
        <fullName evidence="2">adenosylhomocysteine nucleosidase</fullName>
        <ecNumber evidence="2">3.2.2.9</ecNumber>
    </recommendedName>
</protein>
<dbReference type="PANTHER" id="PTHR46832:SF1">
    <property type="entry name" value="5'-METHYLTHIOADENOSINE_S-ADENOSYLHOMOCYSTEINE NUCLEOSIDASE"/>
    <property type="match status" value="1"/>
</dbReference>
<dbReference type="SUPFAM" id="SSF53167">
    <property type="entry name" value="Purine and uridine phosphorylases"/>
    <property type="match status" value="1"/>
</dbReference>
<feature type="domain" description="Nucleoside phosphorylase" evidence="6">
    <location>
        <begin position="3"/>
        <end position="226"/>
    </location>
</feature>
<sequence>MIIGIIGPSMTEIALLLREMKIEKKFTIAKTLFFKGMLRGVKVVVCRSRDGKVNAGLATRELIARFGAKSIILNGVAGAINPNLRILDVVISTGTQFHDVNYTRVGVPLSEYPNLRIAVYQANPPLVRLAQQSAKKQPYIRATTGKILTGDQFIASPIRKYLLRKVFHGEAVESEGAGVGQASFLNHTPYVVIRSVSDLANRVAPIDFRILVRLAAINAQRVTLGVLDELNNKRKYIGSRGEII</sequence>
<dbReference type="Pfam" id="PF01048">
    <property type="entry name" value="PNP_UDP_1"/>
    <property type="match status" value="1"/>
</dbReference>
<dbReference type="RefSeq" id="WP_091839104.1">
    <property type="nucleotide sequence ID" value="NZ_FPAA01000014.1"/>
</dbReference>
<dbReference type="Proteomes" id="UP000198660">
    <property type="component" value="Unassembled WGS sequence"/>
</dbReference>
<comment type="pathway">
    <text evidence="1">Amino-acid biosynthesis; L-methionine biosynthesis via salvage pathway; S-methyl-5-thio-alpha-D-ribose 1-phosphate from S-methyl-5'-thioadenosine (hydrolase route): step 1/2.</text>
</comment>
<keyword evidence="3" id="KW-0028">Amino-acid biosynthesis</keyword>
<evidence type="ECO:0000256" key="3">
    <source>
        <dbReference type="ARBA" id="ARBA00022605"/>
    </source>
</evidence>
<dbReference type="InterPro" id="IPR035994">
    <property type="entry name" value="Nucleoside_phosphorylase_sf"/>
</dbReference>
<dbReference type="EC" id="3.2.2.9" evidence="2"/>
<evidence type="ECO:0000256" key="2">
    <source>
        <dbReference type="ARBA" id="ARBA00011974"/>
    </source>
</evidence>
<dbReference type="NCBIfam" id="TIGR01704">
    <property type="entry name" value="MTA_SAH-Nsdase"/>
    <property type="match status" value="1"/>
</dbReference>
<dbReference type="InterPro" id="IPR010049">
    <property type="entry name" value="MTA_SAH_Nsdase"/>
</dbReference>
<dbReference type="GO" id="GO:0008930">
    <property type="term" value="F:methylthioadenosine nucleosidase activity"/>
    <property type="evidence" value="ECO:0007669"/>
    <property type="project" value="InterPro"/>
</dbReference>
<dbReference type="Gene3D" id="3.40.50.1580">
    <property type="entry name" value="Nucleoside phosphorylase domain"/>
    <property type="match status" value="1"/>
</dbReference>
<evidence type="ECO:0000313" key="7">
    <source>
        <dbReference type="EMBL" id="SFS98000.1"/>
    </source>
</evidence>
<dbReference type="GO" id="GO:0009164">
    <property type="term" value="P:nucleoside catabolic process"/>
    <property type="evidence" value="ECO:0007669"/>
    <property type="project" value="InterPro"/>
</dbReference>
<dbReference type="NCBIfam" id="NF004079">
    <property type="entry name" value="PRK05584.1"/>
    <property type="match status" value="1"/>
</dbReference>
<gene>
    <name evidence="7" type="ORF">SAMN05444972_11465</name>
</gene>
<accession>A0A1I6U981</accession>
<dbReference type="GO" id="GO:0019509">
    <property type="term" value="P:L-methionine salvage from methylthioadenosine"/>
    <property type="evidence" value="ECO:0007669"/>
    <property type="project" value="UniProtKB-UniPathway"/>
</dbReference>